<reference evidence="1 2" key="1">
    <citation type="submission" date="2016-10" db="EMBL/GenBank/DDBJ databases">
        <title>Rodentibacter gen. nov. and new species.</title>
        <authorList>
            <person name="Christensen H."/>
        </authorList>
    </citation>
    <scope>NUCLEOTIDE SEQUENCE [LARGE SCALE GENOMIC DNA]</scope>
    <source>
        <strain evidence="1 2">H1983213011</strain>
    </source>
</reference>
<dbReference type="EMBL" id="MLHK01000086">
    <property type="protein sequence ID" value="OOF42803.1"/>
    <property type="molecule type" value="Genomic_DNA"/>
</dbReference>
<evidence type="ECO:0000313" key="2">
    <source>
        <dbReference type="Proteomes" id="UP000188728"/>
    </source>
</evidence>
<dbReference type="GO" id="GO:0003677">
    <property type="term" value="F:DNA binding"/>
    <property type="evidence" value="ECO:0007669"/>
    <property type="project" value="UniProtKB-KW"/>
</dbReference>
<dbReference type="AlphaFoldDB" id="A0A1V3IMF4"/>
<dbReference type="PANTHER" id="PTHR36154">
    <property type="entry name" value="DNA-BINDING TRANSCRIPTIONAL ACTIVATOR ALPA"/>
    <property type="match status" value="1"/>
</dbReference>
<sequence>MTSKERFLKFEEVIARTGLAKTTIYKRMAAGLFPQNINLGGRRVVWLESEINEWMQQQIERNRREEPNAA</sequence>
<dbReference type="SUPFAM" id="SSF46955">
    <property type="entry name" value="Putative DNA-binding domain"/>
    <property type="match status" value="1"/>
</dbReference>
<dbReference type="RefSeq" id="WP_077474773.1">
    <property type="nucleotide sequence ID" value="NZ_MLHK01000086.1"/>
</dbReference>
<gene>
    <name evidence="1" type="ORF">BKK51_12485</name>
</gene>
<organism evidence="1 2">
    <name type="scientific">Rodentibacter trehalosifermentans</name>
    <dbReference type="NCBI Taxonomy" id="1908263"/>
    <lineage>
        <taxon>Bacteria</taxon>
        <taxon>Pseudomonadati</taxon>
        <taxon>Pseudomonadota</taxon>
        <taxon>Gammaproteobacteria</taxon>
        <taxon>Pasteurellales</taxon>
        <taxon>Pasteurellaceae</taxon>
        <taxon>Rodentibacter</taxon>
    </lineage>
</organism>
<accession>A0A1V3IMF4</accession>
<dbReference type="InterPro" id="IPR052931">
    <property type="entry name" value="Prophage_regulatory_activator"/>
</dbReference>
<name>A0A1V3IMF4_9PAST</name>
<evidence type="ECO:0000313" key="1">
    <source>
        <dbReference type="EMBL" id="OOF42803.1"/>
    </source>
</evidence>
<dbReference type="InterPro" id="IPR010260">
    <property type="entry name" value="AlpA"/>
</dbReference>
<keyword evidence="1" id="KW-0238">DNA-binding</keyword>
<proteinExistence type="predicted"/>
<protein>
    <submittedName>
        <fullName evidence="1">DNA-binding protein</fullName>
    </submittedName>
</protein>
<dbReference type="Proteomes" id="UP000188728">
    <property type="component" value="Unassembled WGS sequence"/>
</dbReference>
<dbReference type="Pfam" id="PF05930">
    <property type="entry name" value="Phage_AlpA"/>
    <property type="match status" value="1"/>
</dbReference>
<dbReference type="Gene3D" id="1.10.238.160">
    <property type="match status" value="1"/>
</dbReference>
<dbReference type="PANTHER" id="PTHR36154:SF1">
    <property type="entry name" value="DNA-BINDING TRANSCRIPTIONAL ACTIVATOR ALPA"/>
    <property type="match status" value="1"/>
</dbReference>
<comment type="caution">
    <text evidence="1">The sequence shown here is derived from an EMBL/GenBank/DDBJ whole genome shotgun (WGS) entry which is preliminary data.</text>
</comment>
<dbReference type="InterPro" id="IPR009061">
    <property type="entry name" value="DNA-bd_dom_put_sf"/>
</dbReference>